<keyword evidence="2" id="KW-1185">Reference proteome</keyword>
<name>A0AAD5RKF0_9PEZI</name>
<evidence type="ECO:0000313" key="2">
    <source>
        <dbReference type="Proteomes" id="UP001201980"/>
    </source>
</evidence>
<keyword evidence="1" id="KW-0808">Transferase</keyword>
<accession>A0AAD5RKF0</accession>
<comment type="caution">
    <text evidence="1">The sequence shown here is derived from an EMBL/GenBank/DDBJ whole genome shotgun (WGS) entry which is preliminary data.</text>
</comment>
<dbReference type="AlphaFoldDB" id="A0AAD5RKF0"/>
<evidence type="ECO:0000313" key="1">
    <source>
        <dbReference type="EMBL" id="KAJ2896678.1"/>
    </source>
</evidence>
<organism evidence="1 2">
    <name type="scientific">Zalerion maritima</name>
    <dbReference type="NCBI Taxonomy" id="339359"/>
    <lineage>
        <taxon>Eukaryota</taxon>
        <taxon>Fungi</taxon>
        <taxon>Dikarya</taxon>
        <taxon>Ascomycota</taxon>
        <taxon>Pezizomycotina</taxon>
        <taxon>Sordariomycetes</taxon>
        <taxon>Lulworthiomycetidae</taxon>
        <taxon>Lulworthiales</taxon>
        <taxon>Lulworthiaceae</taxon>
        <taxon>Zalerion</taxon>
    </lineage>
</organism>
<proteinExistence type="predicted"/>
<protein>
    <submittedName>
        <fullName evidence="1">Dolichyl-phosphate-mannose-protein mannosyltransferase 2</fullName>
    </submittedName>
</protein>
<dbReference type="Proteomes" id="UP001201980">
    <property type="component" value="Unassembled WGS sequence"/>
</dbReference>
<dbReference type="EMBL" id="JAKWBI020000318">
    <property type="protein sequence ID" value="KAJ2896678.1"/>
    <property type="molecule type" value="Genomic_DNA"/>
</dbReference>
<sequence length="128" mass="14482">MVKRLLDNRKKKIIVQVDAIAEQTGQILLRLANWETLLCMSPQAYMDENFTAVSHLYALSDVFREMPLLKEEGMGGWNNQNICSRAHGWHHHATVTATRPDELHMPSKTKLGTMAASWGVTSDEPRGH</sequence>
<gene>
    <name evidence="1" type="ORF">MKZ38_005302</name>
</gene>
<reference evidence="1" key="1">
    <citation type="submission" date="2022-07" db="EMBL/GenBank/DDBJ databases">
        <title>Draft genome sequence of Zalerion maritima ATCC 34329, a (micro)plastics degrading marine fungus.</title>
        <authorList>
            <person name="Paco A."/>
            <person name="Goncalves M.F.M."/>
            <person name="Rocha-Santos T.A.P."/>
            <person name="Alves A."/>
        </authorList>
    </citation>
    <scope>NUCLEOTIDE SEQUENCE</scope>
    <source>
        <strain evidence="1">ATCC 34329</strain>
    </source>
</reference>
<keyword evidence="1" id="KW-0328">Glycosyltransferase</keyword>
<dbReference type="GO" id="GO:0016757">
    <property type="term" value="F:glycosyltransferase activity"/>
    <property type="evidence" value="ECO:0007669"/>
    <property type="project" value="UniProtKB-KW"/>
</dbReference>